<sequence length="346" mass="36579">MTQPIGVGIAGTGMAFQAIHARTLAGLADQFAITAVWDPDASRAQQAADWLGARATASCEELFADPSVDVAVIASPARFHAEQALVAIRAGKRAVLVEKPLCLTNAEAQTIAAEAEKHGTALLVGTMHAFDPAWIAARQAVQGSDFAPDLIRSTIILPPNAQFEHWATEPLVPATAAGASPMSMAPDDLMRLCVLELAIHDLPLVRALLPSDGPVTVLAARFRQPFGYAIALRVGDTLVDISGVIHGHWQTDWTLEAQGPQGALQVEFTPSFVSAGSGRMQWDGAAGTHVHLPSDTNGYAEQWHAIARMLNGTQALPSPVEVAKDFAFAHAIAEQAARMVTEETVA</sequence>
<evidence type="ECO:0000313" key="4">
    <source>
        <dbReference type="Proteomes" id="UP000753724"/>
    </source>
</evidence>
<dbReference type="EMBL" id="JAAAPO010000001">
    <property type="protein sequence ID" value="NBC35447.1"/>
    <property type="molecule type" value="Genomic_DNA"/>
</dbReference>
<protein>
    <submittedName>
        <fullName evidence="3">Gfo/Idh/MocA family oxidoreductase</fullName>
    </submittedName>
</protein>
<dbReference type="InterPro" id="IPR050463">
    <property type="entry name" value="Gfo/Idh/MocA_oxidrdct_glycsds"/>
</dbReference>
<dbReference type="Gene3D" id="3.40.50.720">
    <property type="entry name" value="NAD(P)-binding Rossmann-like Domain"/>
    <property type="match status" value="1"/>
</dbReference>
<reference evidence="4" key="1">
    <citation type="submission" date="2020-01" db="EMBL/GenBank/DDBJ databases">
        <title>Sphingomonas sp. strain CSW-10.</title>
        <authorList>
            <person name="Chen W.-M."/>
        </authorList>
    </citation>
    <scope>NUCLEOTIDE SEQUENCE [LARGE SCALE GENOMIC DNA]</scope>
    <source>
        <strain evidence="4">FSY-8</strain>
    </source>
</reference>
<gene>
    <name evidence="3" type="ORF">GTZ99_02620</name>
</gene>
<proteinExistence type="predicted"/>
<dbReference type="Pfam" id="PF01408">
    <property type="entry name" value="GFO_IDH_MocA"/>
    <property type="match status" value="1"/>
</dbReference>
<name>A0ABW9XAA2_9SPHN</name>
<comment type="caution">
    <text evidence="3">The sequence shown here is derived from an EMBL/GenBank/DDBJ whole genome shotgun (WGS) entry which is preliminary data.</text>
</comment>
<accession>A0ABW9XAA2</accession>
<evidence type="ECO:0000256" key="1">
    <source>
        <dbReference type="ARBA" id="ARBA00023002"/>
    </source>
</evidence>
<dbReference type="PANTHER" id="PTHR43818">
    <property type="entry name" value="BCDNA.GH03377"/>
    <property type="match status" value="1"/>
</dbReference>
<evidence type="ECO:0000259" key="2">
    <source>
        <dbReference type="Pfam" id="PF01408"/>
    </source>
</evidence>
<dbReference type="RefSeq" id="WP_161716715.1">
    <property type="nucleotide sequence ID" value="NZ_JAAAPO010000001.1"/>
</dbReference>
<keyword evidence="1" id="KW-0560">Oxidoreductase</keyword>
<organism evidence="3 4">
    <name type="scientific">Novosphingobium ovatum</name>
    <dbReference type="NCBI Taxonomy" id="1908523"/>
    <lineage>
        <taxon>Bacteria</taxon>
        <taxon>Pseudomonadati</taxon>
        <taxon>Pseudomonadota</taxon>
        <taxon>Alphaproteobacteria</taxon>
        <taxon>Sphingomonadales</taxon>
        <taxon>Sphingomonadaceae</taxon>
        <taxon>Novosphingobium</taxon>
    </lineage>
</organism>
<feature type="domain" description="Gfo/Idh/MocA-like oxidoreductase N-terminal" evidence="2">
    <location>
        <begin position="5"/>
        <end position="125"/>
    </location>
</feature>
<dbReference type="SUPFAM" id="SSF51735">
    <property type="entry name" value="NAD(P)-binding Rossmann-fold domains"/>
    <property type="match status" value="1"/>
</dbReference>
<dbReference type="Gene3D" id="3.30.360.10">
    <property type="entry name" value="Dihydrodipicolinate Reductase, domain 2"/>
    <property type="match status" value="1"/>
</dbReference>
<dbReference type="PANTHER" id="PTHR43818:SF11">
    <property type="entry name" value="BCDNA.GH03377"/>
    <property type="match status" value="1"/>
</dbReference>
<keyword evidence="4" id="KW-1185">Reference proteome</keyword>
<evidence type="ECO:0000313" key="3">
    <source>
        <dbReference type="EMBL" id="NBC35447.1"/>
    </source>
</evidence>
<dbReference type="Proteomes" id="UP000753724">
    <property type="component" value="Unassembled WGS sequence"/>
</dbReference>
<dbReference type="InterPro" id="IPR000683">
    <property type="entry name" value="Gfo/Idh/MocA-like_OxRdtase_N"/>
</dbReference>
<dbReference type="InterPro" id="IPR036291">
    <property type="entry name" value="NAD(P)-bd_dom_sf"/>
</dbReference>